<protein>
    <submittedName>
        <fullName evidence="1">Uncharacterized protein</fullName>
    </submittedName>
</protein>
<dbReference type="AlphaFoldDB" id="A0AAD6QLM1"/>
<evidence type="ECO:0000313" key="2">
    <source>
        <dbReference type="Proteomes" id="UP001164929"/>
    </source>
</evidence>
<accession>A0AAD6QLM1</accession>
<organism evidence="1 2">
    <name type="scientific">Populus alba x Populus x berolinensis</name>
    <dbReference type="NCBI Taxonomy" id="444605"/>
    <lineage>
        <taxon>Eukaryota</taxon>
        <taxon>Viridiplantae</taxon>
        <taxon>Streptophyta</taxon>
        <taxon>Embryophyta</taxon>
        <taxon>Tracheophyta</taxon>
        <taxon>Spermatophyta</taxon>
        <taxon>Magnoliopsida</taxon>
        <taxon>eudicotyledons</taxon>
        <taxon>Gunneridae</taxon>
        <taxon>Pentapetalae</taxon>
        <taxon>rosids</taxon>
        <taxon>fabids</taxon>
        <taxon>Malpighiales</taxon>
        <taxon>Salicaceae</taxon>
        <taxon>Saliceae</taxon>
        <taxon>Populus</taxon>
    </lineage>
</organism>
<proteinExistence type="predicted"/>
<reference evidence="1" key="1">
    <citation type="journal article" date="2023" name="Mol. Ecol. Resour.">
        <title>Chromosome-level genome assembly of a triploid poplar Populus alba 'Berolinensis'.</title>
        <authorList>
            <person name="Chen S."/>
            <person name="Yu Y."/>
            <person name="Wang X."/>
            <person name="Wang S."/>
            <person name="Zhang T."/>
            <person name="Zhou Y."/>
            <person name="He R."/>
            <person name="Meng N."/>
            <person name="Wang Y."/>
            <person name="Liu W."/>
            <person name="Liu Z."/>
            <person name="Liu J."/>
            <person name="Guo Q."/>
            <person name="Huang H."/>
            <person name="Sederoff R.R."/>
            <person name="Wang G."/>
            <person name="Qu G."/>
            <person name="Chen S."/>
        </authorList>
    </citation>
    <scope>NUCLEOTIDE SEQUENCE</scope>
    <source>
        <strain evidence="1">SC-2020</strain>
    </source>
</reference>
<comment type="caution">
    <text evidence="1">The sequence shown here is derived from an EMBL/GenBank/DDBJ whole genome shotgun (WGS) entry which is preliminary data.</text>
</comment>
<dbReference type="Proteomes" id="UP001164929">
    <property type="component" value="Chromosome 6"/>
</dbReference>
<sequence>MFMDKYNACHNMLWSPFFNFAESSVKPQFEIAIFPSVYPLEAFTGTRRVCFGLFPPLKLLMFIVVDLLCVNL</sequence>
<keyword evidence="2" id="KW-1185">Reference proteome</keyword>
<gene>
    <name evidence="1" type="ORF">NC653_015939</name>
</gene>
<dbReference type="EMBL" id="JAQIZT010000006">
    <property type="protein sequence ID" value="KAJ6992696.1"/>
    <property type="molecule type" value="Genomic_DNA"/>
</dbReference>
<evidence type="ECO:0000313" key="1">
    <source>
        <dbReference type="EMBL" id="KAJ6992696.1"/>
    </source>
</evidence>
<name>A0AAD6QLM1_9ROSI</name>